<dbReference type="Pfam" id="PF06739">
    <property type="entry name" value="SBBP"/>
    <property type="match status" value="4"/>
</dbReference>
<dbReference type="PANTHER" id="PTHR35580:SF1">
    <property type="entry name" value="PHYTASE-LIKE DOMAIN-CONTAINING PROTEIN"/>
    <property type="match status" value="1"/>
</dbReference>
<dbReference type="Proteomes" id="UP000001784">
    <property type="component" value="Chromosome"/>
</dbReference>
<dbReference type="InterPro" id="IPR010620">
    <property type="entry name" value="SBBP_repeat"/>
</dbReference>
<dbReference type="Gene3D" id="2.120.10.30">
    <property type="entry name" value="TolB, C-terminal domain"/>
    <property type="match status" value="1"/>
</dbReference>
<accession>A0LH99</accession>
<dbReference type="PANTHER" id="PTHR35580">
    <property type="entry name" value="CELL SURFACE GLYCOPROTEIN (S-LAYER PROTEIN)-LIKE PROTEIN"/>
    <property type="match status" value="1"/>
</dbReference>
<dbReference type="EMBL" id="CP000478">
    <property type="protein sequence ID" value="ABK16801.1"/>
    <property type="molecule type" value="Genomic_DNA"/>
</dbReference>
<keyword evidence="2" id="KW-1185">Reference proteome</keyword>
<dbReference type="Gene3D" id="2.40.10.500">
    <property type="match status" value="2"/>
</dbReference>
<dbReference type="AlphaFoldDB" id="A0LH99"/>
<dbReference type="InterPro" id="IPR052918">
    <property type="entry name" value="Motility_Chemotaxis_Reg"/>
</dbReference>
<dbReference type="InterPro" id="IPR011042">
    <property type="entry name" value="6-blade_b-propeller_TolB-like"/>
</dbReference>
<gene>
    <name evidence="1" type="ordered locus">Sfum_1108</name>
</gene>
<dbReference type="KEGG" id="sfu:Sfum_1108"/>
<dbReference type="HOGENOM" id="CLU_035227_1_1_7"/>
<evidence type="ECO:0000313" key="1">
    <source>
        <dbReference type="EMBL" id="ABK16801.1"/>
    </source>
</evidence>
<dbReference type="SUPFAM" id="SSF101898">
    <property type="entry name" value="NHL repeat"/>
    <property type="match status" value="2"/>
</dbReference>
<dbReference type="InParanoid" id="A0LH99"/>
<sequence length="471" mass="51225" precursor="true">MKICAGLRARAINPMRIRATRRNPLKTPFSLPGFPRPTLTVASLLLSCILSCSAVAWAGWVQRYGGGDFATGIAVDRGGNVYVTGESTGNHTYLDYATVKYDRYGSRKWVARYNGPKNYNDEAAAIALDRDGNVYVTGTSMGLDSGYDYATVKYDTNGKRQWVRRYNGPQNKNDKAVALAVDGGGNVYVTGRVDGESTYSHFGTIKYDTNGKRQWVRHYKGPWNARTPIGIALDGIGNVYVAGAADPENYDYVTIKYGADGGLKWERHYNGPGGLYDMPAAMAVDRSGNVYVTGGSMGSEDYGSLDYATIKYDTEGNEKWVRRYNGPRNENDTGKAIAVDSAGNVYVTGEAEGIYSYLDYTTIKYDADGNRQWIKRLQGPHDAWDTPTAIGVDSAGNVYVTGQAVDASGLSKYGTVKYDTDGNRQWVRMEVVGTATALVVTAGGNVYVTGGSPNMYSGADYVTIKYDTNGN</sequence>
<reference evidence="1 2" key="1">
    <citation type="submission" date="2006-10" db="EMBL/GenBank/DDBJ databases">
        <title>Complete sequence of Syntrophobacter fumaroxidans MPOB.</title>
        <authorList>
            <consortium name="US DOE Joint Genome Institute"/>
            <person name="Copeland A."/>
            <person name="Lucas S."/>
            <person name="Lapidus A."/>
            <person name="Barry K."/>
            <person name="Detter J.C."/>
            <person name="Glavina del Rio T."/>
            <person name="Hammon N."/>
            <person name="Israni S."/>
            <person name="Pitluck S."/>
            <person name="Goltsman E.G."/>
            <person name="Martinez M."/>
            <person name="Schmutz J."/>
            <person name="Larimer F."/>
            <person name="Land M."/>
            <person name="Hauser L."/>
            <person name="Kyrpides N."/>
            <person name="Kim E."/>
            <person name="Boone D.R."/>
            <person name="Brockman F."/>
            <person name="Culley D."/>
            <person name="Ferry J."/>
            <person name="Gunsalus R."/>
            <person name="McInerney M.J."/>
            <person name="Morrison M."/>
            <person name="Plugge C."/>
            <person name="Rohlin L."/>
            <person name="Scholten J."/>
            <person name="Sieber J."/>
            <person name="Stams A.J.M."/>
            <person name="Worm P."/>
            <person name="Henstra A.M."/>
            <person name="Richardson P."/>
        </authorList>
    </citation>
    <scope>NUCLEOTIDE SEQUENCE [LARGE SCALE GENOMIC DNA]</scope>
    <source>
        <strain evidence="2">DSM 10017 / MPOB</strain>
    </source>
</reference>
<evidence type="ECO:0008006" key="3">
    <source>
        <dbReference type="Google" id="ProtNLM"/>
    </source>
</evidence>
<organism evidence="1 2">
    <name type="scientific">Syntrophobacter fumaroxidans (strain DSM 10017 / MPOB)</name>
    <dbReference type="NCBI Taxonomy" id="335543"/>
    <lineage>
        <taxon>Bacteria</taxon>
        <taxon>Pseudomonadati</taxon>
        <taxon>Thermodesulfobacteriota</taxon>
        <taxon>Syntrophobacteria</taxon>
        <taxon>Syntrophobacterales</taxon>
        <taxon>Syntrophobacteraceae</taxon>
        <taxon>Syntrophobacter</taxon>
    </lineage>
</organism>
<dbReference type="STRING" id="335543.Sfum_1108"/>
<protein>
    <recommendedName>
        <fullName evidence="3">Fibronectin, type III</fullName>
    </recommendedName>
</protein>
<proteinExistence type="predicted"/>
<name>A0LH99_SYNFM</name>
<evidence type="ECO:0000313" key="2">
    <source>
        <dbReference type="Proteomes" id="UP000001784"/>
    </source>
</evidence>
<dbReference type="eggNOG" id="COG1520">
    <property type="taxonomic scope" value="Bacteria"/>
</dbReference>